<evidence type="ECO:0000313" key="3">
    <source>
        <dbReference type="Proteomes" id="UP000658656"/>
    </source>
</evidence>
<dbReference type="EMBL" id="BNAV01000001">
    <property type="protein sequence ID" value="GHF33017.1"/>
    <property type="molecule type" value="Genomic_DNA"/>
</dbReference>
<keyword evidence="3" id="KW-1185">Reference proteome</keyword>
<organism evidence="2 3">
    <name type="scientific">Amycolatopsis bartoniae</name>
    <dbReference type="NCBI Taxonomy" id="941986"/>
    <lineage>
        <taxon>Bacteria</taxon>
        <taxon>Bacillati</taxon>
        <taxon>Actinomycetota</taxon>
        <taxon>Actinomycetes</taxon>
        <taxon>Pseudonocardiales</taxon>
        <taxon>Pseudonocardiaceae</taxon>
        <taxon>Amycolatopsis</taxon>
    </lineage>
</organism>
<evidence type="ECO:0000259" key="1">
    <source>
        <dbReference type="Pfam" id="PF00652"/>
    </source>
</evidence>
<proteinExistence type="predicted"/>
<dbReference type="InterPro" id="IPR035992">
    <property type="entry name" value="Ricin_B-like_lectins"/>
</dbReference>
<dbReference type="Proteomes" id="UP000658656">
    <property type="component" value="Unassembled WGS sequence"/>
</dbReference>
<dbReference type="Pfam" id="PF00652">
    <property type="entry name" value="Ricin_B_lectin"/>
    <property type="match status" value="1"/>
</dbReference>
<reference evidence="2" key="1">
    <citation type="journal article" date="2014" name="Int. J. Syst. Evol. Microbiol.">
        <title>Complete genome sequence of Corynebacterium casei LMG S-19264T (=DSM 44701T), isolated from a smear-ripened cheese.</title>
        <authorList>
            <consortium name="US DOE Joint Genome Institute (JGI-PGF)"/>
            <person name="Walter F."/>
            <person name="Albersmeier A."/>
            <person name="Kalinowski J."/>
            <person name="Ruckert C."/>
        </authorList>
    </citation>
    <scope>NUCLEOTIDE SEQUENCE</scope>
    <source>
        <strain evidence="2">CGMCC 4.7679</strain>
    </source>
</reference>
<dbReference type="AlphaFoldDB" id="A0A8H9M8A3"/>
<evidence type="ECO:0000313" key="2">
    <source>
        <dbReference type="EMBL" id="GHF33017.1"/>
    </source>
</evidence>
<dbReference type="InterPro" id="IPR000772">
    <property type="entry name" value="Ricin_B_lectin"/>
</dbReference>
<sequence length="72" mass="7452">MTGQSTADGAKLQLWDCGGTANQQWAVSTARDVVNPAANKCVDATGPSSANGTRLQLWTCTGGSNQKWTVPA</sequence>
<name>A0A8H9M8A3_9PSEU</name>
<reference evidence="2" key="2">
    <citation type="submission" date="2020-09" db="EMBL/GenBank/DDBJ databases">
        <authorList>
            <person name="Sun Q."/>
            <person name="Zhou Y."/>
        </authorList>
    </citation>
    <scope>NUCLEOTIDE SEQUENCE</scope>
    <source>
        <strain evidence="2">CGMCC 4.7679</strain>
    </source>
</reference>
<dbReference type="SUPFAM" id="SSF50370">
    <property type="entry name" value="Ricin B-like lectins"/>
    <property type="match status" value="1"/>
</dbReference>
<dbReference type="PROSITE" id="PS50231">
    <property type="entry name" value="RICIN_B_LECTIN"/>
    <property type="match status" value="1"/>
</dbReference>
<feature type="domain" description="Ricin B lectin" evidence="1">
    <location>
        <begin position="4"/>
        <end position="68"/>
    </location>
</feature>
<accession>A0A8H9M8A3</accession>
<gene>
    <name evidence="2" type="ORF">GCM10017566_02020</name>
</gene>
<protein>
    <recommendedName>
        <fullName evidence="1">Ricin B lectin domain-containing protein</fullName>
    </recommendedName>
</protein>
<dbReference type="Gene3D" id="2.80.10.50">
    <property type="match status" value="2"/>
</dbReference>
<comment type="caution">
    <text evidence="2">The sequence shown here is derived from an EMBL/GenBank/DDBJ whole genome shotgun (WGS) entry which is preliminary data.</text>
</comment>